<keyword evidence="4 6" id="KW-1133">Transmembrane helix</keyword>
<dbReference type="PROSITE" id="PS50850">
    <property type="entry name" value="MFS"/>
    <property type="match status" value="1"/>
</dbReference>
<keyword evidence="3 6" id="KW-0812">Transmembrane</keyword>
<keyword evidence="9" id="KW-1185">Reference proteome</keyword>
<keyword evidence="2" id="KW-0813">Transport</keyword>
<evidence type="ECO:0000259" key="7">
    <source>
        <dbReference type="PROSITE" id="PS50850"/>
    </source>
</evidence>
<dbReference type="Pfam" id="PF07690">
    <property type="entry name" value="MFS_1"/>
    <property type="match status" value="1"/>
</dbReference>
<feature type="transmembrane region" description="Helical" evidence="6">
    <location>
        <begin position="305"/>
        <end position="324"/>
    </location>
</feature>
<dbReference type="RefSeq" id="WP_022604091.1">
    <property type="nucleotide sequence ID" value="NZ_ASSJ01000004.1"/>
</dbReference>
<dbReference type="InterPro" id="IPR004752">
    <property type="entry name" value="AmpG_permease/AT-1"/>
</dbReference>
<dbReference type="PANTHER" id="PTHR12778">
    <property type="entry name" value="SOLUTE CARRIER FAMILY 33 ACETYL-COA TRANSPORTER -RELATED"/>
    <property type="match status" value="1"/>
</dbReference>
<evidence type="ECO:0000256" key="6">
    <source>
        <dbReference type="SAM" id="Phobius"/>
    </source>
</evidence>
<organism evidence="8 9">
    <name type="scientific">Rubidibacter lacunae KORDI 51-2</name>
    <dbReference type="NCBI Taxonomy" id="582515"/>
    <lineage>
        <taxon>Bacteria</taxon>
        <taxon>Bacillati</taxon>
        <taxon>Cyanobacteriota</taxon>
        <taxon>Cyanophyceae</taxon>
        <taxon>Oscillatoriophycideae</taxon>
        <taxon>Chroococcales</taxon>
        <taxon>Aphanothecaceae</taxon>
        <taxon>Rubidibacter</taxon>
    </lineage>
</organism>
<accession>U5DEU3</accession>
<dbReference type="InterPro" id="IPR011701">
    <property type="entry name" value="MFS"/>
</dbReference>
<dbReference type="OrthoDB" id="9787815at2"/>
<evidence type="ECO:0000256" key="4">
    <source>
        <dbReference type="ARBA" id="ARBA00022989"/>
    </source>
</evidence>
<dbReference type="SUPFAM" id="SSF103473">
    <property type="entry name" value="MFS general substrate transporter"/>
    <property type="match status" value="1"/>
</dbReference>
<evidence type="ECO:0000256" key="2">
    <source>
        <dbReference type="ARBA" id="ARBA00022448"/>
    </source>
</evidence>
<feature type="transmembrane region" description="Helical" evidence="6">
    <location>
        <begin position="395"/>
        <end position="414"/>
    </location>
</feature>
<sequence>MTPAIQPRSQAQQKLSPAFKFVLLGSLYTSQFLPSAFFFQALPIFLRQQGASLQVIGLLGLLTLPWMLKFLWAPLVDRYGSRRWGHYKSWIVVTQLLLAPILISCASMDAADNTLRLFQGVFVVVTLAATQDIATDALAVRLLAPHELGWGNGIQSAGRAMGGILGGGVMLLVLNQLGWQGSVWILVAGVLLALVPLFFYREPGRRADRDEETGSDGVAREIANYAETLLSFVRQSGALLWLFFILLYVTGSSMAATMFRPLLVDLGLSMADIGWMTGIVGSGAAIVGSLLAGGLIHPLGYKRSLIVFGILQAIAVIALILPAMGVRDPVVLYGVSTGEVFARSLANTALFTVMMVKSRRETAGSDYTLQSSVFIIGHHVGVPALSGFIATAMGYTSVFLIGLVICLVSAWLATQVVSRSDSKHGIEPS</sequence>
<feature type="domain" description="Major facilitator superfamily (MFS) profile" evidence="7">
    <location>
        <begin position="18"/>
        <end position="421"/>
    </location>
</feature>
<feature type="transmembrane region" description="Helical" evidence="6">
    <location>
        <begin position="273"/>
        <end position="293"/>
    </location>
</feature>
<protein>
    <submittedName>
        <fullName evidence="8">Arabinose efflux permease</fullName>
    </submittedName>
</protein>
<reference evidence="8 9" key="1">
    <citation type="submission" date="2013-05" db="EMBL/GenBank/DDBJ databases">
        <title>Draft genome sequence of Rubidibacter lacunae KORDI 51-2.</title>
        <authorList>
            <person name="Choi D.H."/>
            <person name="Noh J.H."/>
            <person name="Kwon K.-K."/>
            <person name="Lee J.-H."/>
            <person name="Ryu J.-Y."/>
        </authorList>
    </citation>
    <scope>NUCLEOTIDE SEQUENCE [LARGE SCALE GENOMIC DNA]</scope>
    <source>
        <strain evidence="8 9">KORDI 51-2</strain>
    </source>
</reference>
<dbReference type="InterPro" id="IPR036259">
    <property type="entry name" value="MFS_trans_sf"/>
</dbReference>
<name>U5DEU3_9CHRO</name>
<evidence type="ECO:0000256" key="3">
    <source>
        <dbReference type="ARBA" id="ARBA00022692"/>
    </source>
</evidence>
<evidence type="ECO:0000313" key="9">
    <source>
        <dbReference type="Proteomes" id="UP000016960"/>
    </source>
</evidence>
<keyword evidence="5 6" id="KW-0472">Membrane</keyword>
<feature type="transmembrane region" description="Helical" evidence="6">
    <location>
        <begin position="181"/>
        <end position="200"/>
    </location>
</feature>
<dbReference type="CDD" id="cd17485">
    <property type="entry name" value="MFS_MFSD3"/>
    <property type="match status" value="1"/>
</dbReference>
<dbReference type="InParanoid" id="U5DEU3"/>
<comment type="subcellular location">
    <subcellularLocation>
        <location evidence="1">Cell membrane</location>
        <topology evidence="1">Multi-pass membrane protein</topology>
    </subcellularLocation>
</comment>
<dbReference type="EMBL" id="ASSJ01000004">
    <property type="protein sequence ID" value="ERN43018.1"/>
    <property type="molecule type" value="Genomic_DNA"/>
</dbReference>
<dbReference type="eggNOG" id="COG2814">
    <property type="taxonomic scope" value="Bacteria"/>
</dbReference>
<evidence type="ECO:0000256" key="1">
    <source>
        <dbReference type="ARBA" id="ARBA00004651"/>
    </source>
</evidence>
<evidence type="ECO:0000313" key="8">
    <source>
        <dbReference type="EMBL" id="ERN43018.1"/>
    </source>
</evidence>
<proteinExistence type="predicted"/>
<dbReference type="InterPro" id="IPR020846">
    <property type="entry name" value="MFS_dom"/>
</dbReference>
<dbReference type="PATRIC" id="fig|582515.4.peg.381"/>
<dbReference type="Gene3D" id="1.20.1250.20">
    <property type="entry name" value="MFS general substrate transporter like domains"/>
    <property type="match status" value="2"/>
</dbReference>
<feature type="transmembrane region" description="Helical" evidence="6">
    <location>
        <begin position="239"/>
        <end position="261"/>
    </location>
</feature>
<evidence type="ECO:0000256" key="5">
    <source>
        <dbReference type="ARBA" id="ARBA00023136"/>
    </source>
</evidence>
<dbReference type="AlphaFoldDB" id="U5DEU3"/>
<dbReference type="STRING" id="582515.KR51_00003330"/>
<feature type="transmembrane region" description="Helical" evidence="6">
    <location>
        <begin position="21"/>
        <end position="45"/>
    </location>
</feature>
<feature type="transmembrane region" description="Helical" evidence="6">
    <location>
        <begin position="51"/>
        <end position="68"/>
    </location>
</feature>
<gene>
    <name evidence="8" type="ORF">KR51_00003330</name>
</gene>
<dbReference type="GO" id="GO:0022857">
    <property type="term" value="F:transmembrane transporter activity"/>
    <property type="evidence" value="ECO:0007669"/>
    <property type="project" value="InterPro"/>
</dbReference>
<dbReference type="Proteomes" id="UP000016960">
    <property type="component" value="Unassembled WGS sequence"/>
</dbReference>
<feature type="transmembrane region" description="Helical" evidence="6">
    <location>
        <begin position="89"/>
        <end position="111"/>
    </location>
</feature>
<comment type="caution">
    <text evidence="8">The sequence shown here is derived from an EMBL/GenBank/DDBJ whole genome shotgun (WGS) entry which is preliminary data.</text>
</comment>
<dbReference type="GO" id="GO:0005886">
    <property type="term" value="C:plasma membrane"/>
    <property type="evidence" value="ECO:0007669"/>
    <property type="project" value="UniProtKB-SubCell"/>
</dbReference>
<dbReference type="PANTHER" id="PTHR12778:SF10">
    <property type="entry name" value="MAJOR FACILITATOR SUPERFAMILY DOMAIN-CONTAINING PROTEIN 3"/>
    <property type="match status" value="1"/>
</dbReference>